<comment type="caution">
    <text evidence="2">The sequence shown here is derived from an EMBL/GenBank/DDBJ whole genome shotgun (WGS) entry which is preliminary data.</text>
</comment>
<protein>
    <submittedName>
        <fullName evidence="2">Uncharacterized protein</fullName>
    </submittedName>
</protein>
<feature type="non-terminal residue" evidence="2">
    <location>
        <position position="1"/>
    </location>
</feature>
<proteinExistence type="predicted"/>
<evidence type="ECO:0000256" key="1">
    <source>
        <dbReference type="SAM" id="MobiDB-lite"/>
    </source>
</evidence>
<evidence type="ECO:0000313" key="2">
    <source>
        <dbReference type="EMBL" id="CAK0907640.1"/>
    </source>
</evidence>
<name>A0ABN9Y9V4_9DINO</name>
<feature type="compositionally biased region" description="Low complexity" evidence="1">
    <location>
        <begin position="24"/>
        <end position="34"/>
    </location>
</feature>
<organism evidence="2 3">
    <name type="scientific">Prorocentrum cordatum</name>
    <dbReference type="NCBI Taxonomy" id="2364126"/>
    <lineage>
        <taxon>Eukaryota</taxon>
        <taxon>Sar</taxon>
        <taxon>Alveolata</taxon>
        <taxon>Dinophyceae</taxon>
        <taxon>Prorocentrales</taxon>
        <taxon>Prorocentraceae</taxon>
        <taxon>Prorocentrum</taxon>
    </lineage>
</organism>
<sequence length="194" mass="19667">RACRRPRGGRAARTSARARRGRAHSGAAAPDRPPLGALHAAHAPAVVMCAVVMDCGGLGGLAGGGGSPGALSPHHRTVDGARLVGPGIPAVLPAGALEQRRLHPLPARALSPGKLRRGPGPQAGDWRLEPLPGARRGPSGPPEERKLEPLPSPSAAALAGLQEPLAARCGSKPLPWRRGRSSGSGACSELRPAK</sequence>
<keyword evidence="3" id="KW-1185">Reference proteome</keyword>
<accession>A0ABN9Y9V4</accession>
<gene>
    <name evidence="2" type="ORF">PCOR1329_LOCUS82605</name>
</gene>
<feature type="compositionally biased region" description="Basic residues" evidence="1">
    <location>
        <begin position="1"/>
        <end position="23"/>
    </location>
</feature>
<dbReference type="Proteomes" id="UP001189429">
    <property type="component" value="Unassembled WGS sequence"/>
</dbReference>
<feature type="non-terminal residue" evidence="2">
    <location>
        <position position="194"/>
    </location>
</feature>
<feature type="region of interest" description="Disordered" evidence="1">
    <location>
        <begin position="1"/>
        <end position="34"/>
    </location>
</feature>
<reference evidence="2" key="1">
    <citation type="submission" date="2023-10" db="EMBL/GenBank/DDBJ databases">
        <authorList>
            <person name="Chen Y."/>
            <person name="Shah S."/>
            <person name="Dougan E. K."/>
            <person name="Thang M."/>
            <person name="Chan C."/>
        </authorList>
    </citation>
    <scope>NUCLEOTIDE SEQUENCE [LARGE SCALE GENOMIC DNA]</scope>
</reference>
<feature type="region of interest" description="Disordered" evidence="1">
    <location>
        <begin position="103"/>
        <end position="194"/>
    </location>
</feature>
<dbReference type="EMBL" id="CAUYUJ010021898">
    <property type="protein sequence ID" value="CAK0907640.1"/>
    <property type="molecule type" value="Genomic_DNA"/>
</dbReference>
<evidence type="ECO:0000313" key="3">
    <source>
        <dbReference type="Proteomes" id="UP001189429"/>
    </source>
</evidence>